<dbReference type="SUPFAM" id="SSF46557">
    <property type="entry name" value="GreA transcript cleavage protein, N-terminal domain"/>
    <property type="match status" value="1"/>
</dbReference>
<dbReference type="Pfam" id="PF03449">
    <property type="entry name" value="GreA_GreB_N"/>
    <property type="match status" value="1"/>
</dbReference>
<feature type="domain" description="Transcription elongation factor GreA/GreB N-terminal" evidence="11">
    <location>
        <begin position="7"/>
        <end position="75"/>
    </location>
</feature>
<name>A0A1F4NRA7_UNCK3</name>
<evidence type="ECO:0000256" key="8">
    <source>
        <dbReference type="HAMAP-Rule" id="MF_00105"/>
    </source>
</evidence>
<proteinExistence type="inferred from homology"/>
<dbReference type="GO" id="GO:0003746">
    <property type="term" value="F:translation elongation factor activity"/>
    <property type="evidence" value="ECO:0007669"/>
    <property type="project" value="UniProtKB-KW"/>
</dbReference>
<evidence type="ECO:0000256" key="6">
    <source>
        <dbReference type="ARBA" id="ARBA00024916"/>
    </source>
</evidence>
<dbReference type="PANTHER" id="PTHR30437">
    <property type="entry name" value="TRANSCRIPTION ELONGATION FACTOR GREA"/>
    <property type="match status" value="1"/>
</dbReference>
<reference evidence="12 13" key="1">
    <citation type="journal article" date="2016" name="Nat. Commun.">
        <title>Thousands of microbial genomes shed light on interconnected biogeochemical processes in an aquifer system.</title>
        <authorList>
            <person name="Anantharaman K."/>
            <person name="Brown C.T."/>
            <person name="Hug L.A."/>
            <person name="Sharon I."/>
            <person name="Castelle C.J."/>
            <person name="Probst A.J."/>
            <person name="Thomas B.C."/>
            <person name="Singh A."/>
            <person name="Wilkins M.J."/>
            <person name="Karaoz U."/>
            <person name="Brodie E.L."/>
            <person name="Williams K.H."/>
            <person name="Hubbard S.S."/>
            <person name="Banfield J.F."/>
        </authorList>
    </citation>
    <scope>NUCLEOTIDE SEQUENCE [LARGE SCALE GENOMIC DNA]</scope>
</reference>
<dbReference type="InterPro" id="IPR028624">
    <property type="entry name" value="Tscrpt_elong_fac_GreA/B"/>
</dbReference>
<evidence type="ECO:0000259" key="10">
    <source>
        <dbReference type="Pfam" id="PF01272"/>
    </source>
</evidence>
<dbReference type="Pfam" id="PF01272">
    <property type="entry name" value="GreA_GreB"/>
    <property type="match status" value="1"/>
</dbReference>
<feature type="coiled-coil region" evidence="8">
    <location>
        <begin position="6"/>
        <end position="40"/>
    </location>
</feature>
<dbReference type="InterPro" id="IPR006359">
    <property type="entry name" value="Tscrpt_elong_fac_GreA"/>
</dbReference>
<dbReference type="GO" id="GO:0003677">
    <property type="term" value="F:DNA binding"/>
    <property type="evidence" value="ECO:0007669"/>
    <property type="project" value="UniProtKB-UniRule"/>
</dbReference>
<dbReference type="InterPro" id="IPR023459">
    <property type="entry name" value="Tscrpt_elong_fac_GreA/B_fam"/>
</dbReference>
<feature type="domain" description="Transcription elongation factor GreA/GreB C-terminal" evidence="10">
    <location>
        <begin position="83"/>
        <end position="155"/>
    </location>
</feature>
<dbReference type="InterPro" id="IPR036805">
    <property type="entry name" value="Tscrpt_elong_fac_GreA/B_N_sf"/>
</dbReference>
<evidence type="ECO:0000256" key="1">
    <source>
        <dbReference type="ARBA" id="ARBA00008213"/>
    </source>
</evidence>
<evidence type="ECO:0000313" key="12">
    <source>
        <dbReference type="EMBL" id="OGB73896.1"/>
    </source>
</evidence>
<dbReference type="EMBL" id="METD01000001">
    <property type="protein sequence ID" value="OGB73896.1"/>
    <property type="molecule type" value="Genomic_DNA"/>
</dbReference>
<keyword evidence="3 8" id="KW-0805">Transcription regulation</keyword>
<dbReference type="Proteomes" id="UP000178085">
    <property type="component" value="Unassembled WGS sequence"/>
</dbReference>
<protein>
    <recommendedName>
        <fullName evidence="2 8">Transcription elongation factor GreA</fullName>
    </recommendedName>
    <alternativeName>
        <fullName evidence="7 8">Transcript cleavage factor GreA</fullName>
    </alternativeName>
</protein>
<dbReference type="Gene3D" id="3.10.50.30">
    <property type="entry name" value="Transcription elongation factor, GreA/GreB, C-terminal domain"/>
    <property type="match status" value="1"/>
</dbReference>
<accession>A0A1F4NRA7</accession>
<evidence type="ECO:0000256" key="3">
    <source>
        <dbReference type="ARBA" id="ARBA00023015"/>
    </source>
</evidence>
<dbReference type="InterPro" id="IPR018151">
    <property type="entry name" value="TF_GreA/GreB_CS"/>
</dbReference>
<evidence type="ECO:0000256" key="7">
    <source>
        <dbReference type="ARBA" id="ARBA00030776"/>
    </source>
</evidence>
<gene>
    <name evidence="8" type="primary">greA</name>
    <name evidence="12" type="ORF">A3K51_03265</name>
</gene>
<evidence type="ECO:0000259" key="11">
    <source>
        <dbReference type="Pfam" id="PF03449"/>
    </source>
</evidence>
<evidence type="ECO:0000256" key="9">
    <source>
        <dbReference type="RuleBase" id="RU000556"/>
    </source>
</evidence>
<sequence>MGVQELYISKQGLEKLKLELEELKQQRVEVTEKIKDAREFGDLSENAEYQEAKTKQSFIEGRIEEIESTLKMAKVIDARNNASGEVGVGSTVIVDGTGREVTYQIVGSNEASPEEGRISNESPLGVALMGCRAGDRVVVPMADGEKREYLIVKVS</sequence>
<dbReference type="Gene3D" id="1.10.287.180">
    <property type="entry name" value="Transcription elongation factor, GreA/GreB, N-terminal domain"/>
    <property type="match status" value="1"/>
</dbReference>
<dbReference type="GO" id="GO:0006354">
    <property type="term" value="P:DNA-templated transcription elongation"/>
    <property type="evidence" value="ECO:0007669"/>
    <property type="project" value="TreeGrafter"/>
</dbReference>
<keyword evidence="8" id="KW-0175">Coiled coil</keyword>
<dbReference type="PANTHER" id="PTHR30437:SF4">
    <property type="entry name" value="TRANSCRIPTION ELONGATION FACTOR GREA"/>
    <property type="match status" value="1"/>
</dbReference>
<dbReference type="PIRSF" id="PIRSF006092">
    <property type="entry name" value="GreA_GreB"/>
    <property type="match status" value="1"/>
</dbReference>
<keyword evidence="5 8" id="KW-0804">Transcription</keyword>
<evidence type="ECO:0000256" key="5">
    <source>
        <dbReference type="ARBA" id="ARBA00023163"/>
    </source>
</evidence>
<dbReference type="InterPro" id="IPR022691">
    <property type="entry name" value="Tscrpt_elong_fac_GreA/B_N"/>
</dbReference>
<comment type="function">
    <text evidence="6 8 9">Necessary for efficient RNA polymerase transcription elongation past template-encoded arresting sites. The arresting sites in DNA have the property of trapping a certain fraction of elongating RNA polymerases that pass through, resulting in locked ternary complexes. Cleavage of the nascent transcript by cleavage factors such as GreA or GreB allows the resumption of elongation from the new 3'terminus. GreA releases sequences of 2 to 3 nucleotides.</text>
</comment>
<dbReference type="FunFam" id="1.10.287.180:FF:000001">
    <property type="entry name" value="Transcription elongation factor GreA"/>
    <property type="match status" value="1"/>
</dbReference>
<dbReference type="GO" id="GO:0032784">
    <property type="term" value="P:regulation of DNA-templated transcription elongation"/>
    <property type="evidence" value="ECO:0007669"/>
    <property type="project" value="UniProtKB-UniRule"/>
</dbReference>
<dbReference type="SUPFAM" id="SSF54534">
    <property type="entry name" value="FKBP-like"/>
    <property type="match status" value="1"/>
</dbReference>
<keyword evidence="12" id="KW-0648">Protein biosynthesis</keyword>
<dbReference type="AlphaFoldDB" id="A0A1F4NRA7"/>
<dbReference type="HAMAP" id="MF_00105">
    <property type="entry name" value="GreA_GreB"/>
    <property type="match status" value="1"/>
</dbReference>
<evidence type="ECO:0000256" key="2">
    <source>
        <dbReference type="ARBA" id="ARBA00013729"/>
    </source>
</evidence>
<dbReference type="InterPro" id="IPR001437">
    <property type="entry name" value="Tscrpt_elong_fac_GreA/B_C"/>
</dbReference>
<comment type="caution">
    <text evidence="12">The sequence shown here is derived from an EMBL/GenBank/DDBJ whole genome shotgun (WGS) entry which is preliminary data.</text>
</comment>
<dbReference type="NCBIfam" id="TIGR01462">
    <property type="entry name" value="greA"/>
    <property type="match status" value="1"/>
</dbReference>
<evidence type="ECO:0000313" key="13">
    <source>
        <dbReference type="Proteomes" id="UP000178085"/>
    </source>
</evidence>
<dbReference type="PROSITE" id="PS00829">
    <property type="entry name" value="GREAB_1"/>
    <property type="match status" value="1"/>
</dbReference>
<keyword evidence="12" id="KW-0251">Elongation factor</keyword>
<evidence type="ECO:0000256" key="4">
    <source>
        <dbReference type="ARBA" id="ARBA00023125"/>
    </source>
</evidence>
<dbReference type="GO" id="GO:0070063">
    <property type="term" value="F:RNA polymerase binding"/>
    <property type="evidence" value="ECO:0007669"/>
    <property type="project" value="InterPro"/>
</dbReference>
<dbReference type="NCBIfam" id="NF001263">
    <property type="entry name" value="PRK00226.1-4"/>
    <property type="match status" value="1"/>
</dbReference>
<dbReference type="InterPro" id="IPR036953">
    <property type="entry name" value="GreA/GreB_C_sf"/>
</dbReference>
<keyword evidence="4 8" id="KW-0238">DNA-binding</keyword>
<comment type="similarity">
    <text evidence="1 8 9">Belongs to the GreA/GreB family.</text>
</comment>
<organism evidence="12 13">
    <name type="scientific">candidate division Kazan bacterium RIFCSPLOWO2_01_FULL_45_19</name>
    <dbReference type="NCBI Taxonomy" id="1798538"/>
    <lineage>
        <taxon>Bacteria</taxon>
        <taxon>Bacteria division Kazan-3B-28</taxon>
    </lineage>
</organism>